<keyword evidence="5 9" id="KW-0798">TonB box</keyword>
<keyword evidence="6 8" id="KW-0472">Membrane</keyword>
<keyword evidence="12" id="KW-0675">Receptor</keyword>
<evidence type="ECO:0000256" key="4">
    <source>
        <dbReference type="ARBA" id="ARBA00022692"/>
    </source>
</evidence>
<dbReference type="InterPro" id="IPR012910">
    <property type="entry name" value="Plug_dom"/>
</dbReference>
<dbReference type="InterPro" id="IPR037066">
    <property type="entry name" value="Plug_dom_sf"/>
</dbReference>
<dbReference type="EMBL" id="JAUJEB010000001">
    <property type="protein sequence ID" value="MDN5210849.1"/>
    <property type="molecule type" value="Genomic_DNA"/>
</dbReference>
<evidence type="ECO:0000256" key="8">
    <source>
        <dbReference type="PROSITE-ProRule" id="PRU01360"/>
    </source>
</evidence>
<evidence type="ECO:0000256" key="2">
    <source>
        <dbReference type="ARBA" id="ARBA00022448"/>
    </source>
</evidence>
<dbReference type="SUPFAM" id="SSF56935">
    <property type="entry name" value="Porins"/>
    <property type="match status" value="1"/>
</dbReference>
<keyword evidence="13" id="KW-1185">Reference proteome</keyword>
<comment type="similarity">
    <text evidence="8 9">Belongs to the TonB-dependent receptor family.</text>
</comment>
<feature type="domain" description="TonB-dependent receptor plug" evidence="11">
    <location>
        <begin position="230"/>
        <end position="335"/>
    </location>
</feature>
<dbReference type="RefSeq" id="WP_346756189.1">
    <property type="nucleotide sequence ID" value="NZ_JAUJEB010000001.1"/>
</dbReference>
<evidence type="ECO:0000256" key="1">
    <source>
        <dbReference type="ARBA" id="ARBA00004571"/>
    </source>
</evidence>
<feature type="domain" description="TonB-dependent receptor-like beta-barrel" evidence="10">
    <location>
        <begin position="508"/>
        <end position="1073"/>
    </location>
</feature>
<gene>
    <name evidence="12" type="ORF">QQ020_02280</name>
</gene>
<reference evidence="12" key="1">
    <citation type="submission" date="2023-06" db="EMBL/GenBank/DDBJ databases">
        <title>Genomic of Agaribacillus aureum.</title>
        <authorList>
            <person name="Wang G."/>
        </authorList>
    </citation>
    <scope>NUCLEOTIDE SEQUENCE</scope>
    <source>
        <strain evidence="12">BMA12</strain>
    </source>
</reference>
<dbReference type="InterPro" id="IPR023997">
    <property type="entry name" value="TonB-dep_OMP_SusC/RagA_CS"/>
</dbReference>
<evidence type="ECO:0000256" key="6">
    <source>
        <dbReference type="ARBA" id="ARBA00023136"/>
    </source>
</evidence>
<dbReference type="InterPro" id="IPR039426">
    <property type="entry name" value="TonB-dep_rcpt-like"/>
</dbReference>
<keyword evidence="2 8" id="KW-0813">Transport</keyword>
<dbReference type="Gene3D" id="2.40.170.20">
    <property type="entry name" value="TonB-dependent receptor, beta-barrel domain"/>
    <property type="match status" value="1"/>
</dbReference>
<dbReference type="Pfam" id="PF13715">
    <property type="entry name" value="CarbopepD_reg_2"/>
    <property type="match status" value="1"/>
</dbReference>
<organism evidence="12 13">
    <name type="scientific">Agaribacillus aureus</name>
    <dbReference type="NCBI Taxonomy" id="3051825"/>
    <lineage>
        <taxon>Bacteria</taxon>
        <taxon>Pseudomonadati</taxon>
        <taxon>Bacteroidota</taxon>
        <taxon>Cytophagia</taxon>
        <taxon>Cytophagales</taxon>
        <taxon>Splendidivirgaceae</taxon>
        <taxon>Agaribacillus</taxon>
    </lineage>
</organism>
<evidence type="ECO:0000256" key="5">
    <source>
        <dbReference type="ARBA" id="ARBA00023077"/>
    </source>
</evidence>
<dbReference type="PROSITE" id="PS52016">
    <property type="entry name" value="TONB_DEPENDENT_REC_3"/>
    <property type="match status" value="1"/>
</dbReference>
<proteinExistence type="inferred from homology"/>
<dbReference type="NCBIfam" id="TIGR04057">
    <property type="entry name" value="SusC_RagA_signa"/>
    <property type="match status" value="1"/>
</dbReference>
<accession>A0ABT8KZD0</accession>
<protein>
    <submittedName>
        <fullName evidence="12">TonB-dependent receptor</fullName>
    </submittedName>
</protein>
<comment type="subcellular location">
    <subcellularLocation>
        <location evidence="1 8">Cell outer membrane</location>
        <topology evidence="1 8">Multi-pass membrane protein</topology>
    </subcellularLocation>
</comment>
<dbReference type="InterPro" id="IPR008969">
    <property type="entry name" value="CarboxyPept-like_regulatory"/>
</dbReference>
<dbReference type="Pfam" id="PF07715">
    <property type="entry name" value="Plug"/>
    <property type="match status" value="1"/>
</dbReference>
<comment type="caution">
    <text evidence="12">The sequence shown here is derived from an EMBL/GenBank/DDBJ whole genome shotgun (WGS) entry which is preliminary data.</text>
</comment>
<evidence type="ECO:0000259" key="10">
    <source>
        <dbReference type="Pfam" id="PF00593"/>
    </source>
</evidence>
<evidence type="ECO:0000256" key="3">
    <source>
        <dbReference type="ARBA" id="ARBA00022452"/>
    </source>
</evidence>
<evidence type="ECO:0000313" key="13">
    <source>
        <dbReference type="Proteomes" id="UP001172083"/>
    </source>
</evidence>
<evidence type="ECO:0000259" key="11">
    <source>
        <dbReference type="Pfam" id="PF07715"/>
    </source>
</evidence>
<dbReference type="Proteomes" id="UP001172083">
    <property type="component" value="Unassembled WGS sequence"/>
</dbReference>
<keyword evidence="3 8" id="KW-1134">Transmembrane beta strand</keyword>
<dbReference type="Gene3D" id="2.170.130.10">
    <property type="entry name" value="TonB-dependent receptor, plug domain"/>
    <property type="match status" value="1"/>
</dbReference>
<dbReference type="NCBIfam" id="TIGR04056">
    <property type="entry name" value="OMP_RagA_SusC"/>
    <property type="match status" value="1"/>
</dbReference>
<evidence type="ECO:0000256" key="7">
    <source>
        <dbReference type="ARBA" id="ARBA00023237"/>
    </source>
</evidence>
<dbReference type="SUPFAM" id="SSF49464">
    <property type="entry name" value="Carboxypeptidase regulatory domain-like"/>
    <property type="match status" value="1"/>
</dbReference>
<dbReference type="InterPro" id="IPR000531">
    <property type="entry name" value="Beta-barrel_TonB"/>
</dbReference>
<evidence type="ECO:0000256" key="9">
    <source>
        <dbReference type="RuleBase" id="RU003357"/>
    </source>
</evidence>
<dbReference type="Gene3D" id="2.60.40.1120">
    <property type="entry name" value="Carboxypeptidase-like, regulatory domain"/>
    <property type="match status" value="1"/>
</dbReference>
<sequence length="1121" mass="122319">MRNKHLLLIKKVTKITFYSIILQCLTMGMLLANKSNAQVKSVKEVKVDLTFKSDKLIGILKTIENHTYFEFSYDQGVVDINQQVNLTDNNYSGDLYNLLLAISETANVKFKQVQRNITMSNRPVKLFRSRNLVEIIEEKEISGTVKDETGAALPGVNVLLKGTTVGSITDADGKFTIAVPDDNAVLVFSFIGYLSQEVVVGVRSVIDISLIADVTALEEVIVLGYGSQRRQDISGAVSTISGDKINNVVTGNATQALLGKAAGVRVEVNGGAPGATANVIIRGTGSLSNQNPLYVIDGVFSDDMSFLNPADIESIQVLKDAAAASIYGARAGQGVIIVTTKNGKINQPMKLDIDASVGFAKAVRQLDFLNAADYVANREAAYANDNVALTPNFFDFDPSVDSDIQDESLQTGIVQNYGARLSGGGANSTYSISINRLDQEGPVKESQFERTSVRLNTELTKGRFQVNQSLFVARSINRPNEEFGRENGHLPVIPIYSETNEGGFAAADNGVLGVTRSTNFLGQAVLREQKDTRDNILGNIGASFEIIDGLKYKLNLSVNYNNLREFTFTPTFFMGANENGRNDVADLNDQRSTFISTIVENLLTYERSIKGHNFSILAGYSEQKDNTETIGVSVENFISNDTRTIDAGIDFVGRGGSTLPRNIRSQFGRINYNYEGKYLFTASIRRDGSSNFGAANRFGVFPSFSLGWNIAHEDFFSSDLISDLKVRGSWGKLGSDNLQPFQFVSALNITSQYTFGTAQQRRNGVSQIVFANPDLKWEETTTANVGFEASLLGGKVDVIVDYYFKESEDILVELPLNPSSGTTEPIPFNAATIENNGFEFFATYRNNERKFKYSVSGMFATLNNEVKNLGEGVTPITGGAFTSGGLAGTLTEAGLPVGYFYGFQTNGIYQNQAEVDAETVTGRTIAPGDFRFVDTNGDGAFGNDDKVFLGSPIPDFEYSINFSGSYKGLDLGLFFQGVSGNEIFNGQLYHGVFQPNSPKRAIAGEAWTPTNGSTTVPKPSSELNSQSHLESDFYVEDGSYFRLQNISLGYSLPSGMIDKLSLTKLRAYVNVENAFVIDSYNGYYPEVGRALRRGNTLFDRGVDENVYPVARTVTIGIQASF</sequence>
<dbReference type="InterPro" id="IPR023996">
    <property type="entry name" value="TonB-dep_OMP_SusC/RagA"/>
</dbReference>
<name>A0ABT8KZD0_9BACT</name>
<keyword evidence="4 8" id="KW-0812">Transmembrane</keyword>
<evidence type="ECO:0000313" key="12">
    <source>
        <dbReference type="EMBL" id="MDN5210849.1"/>
    </source>
</evidence>
<keyword evidence="7 8" id="KW-0998">Cell outer membrane</keyword>
<dbReference type="Pfam" id="PF00593">
    <property type="entry name" value="TonB_dep_Rec_b-barrel"/>
    <property type="match status" value="1"/>
</dbReference>
<dbReference type="InterPro" id="IPR036942">
    <property type="entry name" value="Beta-barrel_TonB_sf"/>
</dbReference>